<accession>A0A2P2JPD5</accession>
<proteinExistence type="predicted"/>
<dbReference type="AlphaFoldDB" id="A0A2P2JPD5"/>
<evidence type="ECO:0000256" key="1">
    <source>
        <dbReference type="SAM" id="Phobius"/>
    </source>
</evidence>
<keyword evidence="1" id="KW-0812">Transmembrane</keyword>
<organism evidence="2">
    <name type="scientific">Rhizophora mucronata</name>
    <name type="common">Asiatic mangrove</name>
    <dbReference type="NCBI Taxonomy" id="61149"/>
    <lineage>
        <taxon>Eukaryota</taxon>
        <taxon>Viridiplantae</taxon>
        <taxon>Streptophyta</taxon>
        <taxon>Embryophyta</taxon>
        <taxon>Tracheophyta</taxon>
        <taxon>Spermatophyta</taxon>
        <taxon>Magnoliopsida</taxon>
        <taxon>eudicotyledons</taxon>
        <taxon>Gunneridae</taxon>
        <taxon>Pentapetalae</taxon>
        <taxon>rosids</taxon>
        <taxon>fabids</taxon>
        <taxon>Malpighiales</taxon>
        <taxon>Rhizophoraceae</taxon>
        <taxon>Rhizophora</taxon>
    </lineage>
</organism>
<dbReference type="EMBL" id="GGEC01014855">
    <property type="protein sequence ID" value="MBW95338.1"/>
    <property type="molecule type" value="Transcribed_RNA"/>
</dbReference>
<keyword evidence="1" id="KW-1133">Transmembrane helix</keyword>
<reference evidence="2" key="1">
    <citation type="submission" date="2018-02" db="EMBL/GenBank/DDBJ databases">
        <title>Rhizophora mucronata_Transcriptome.</title>
        <authorList>
            <person name="Meera S.P."/>
            <person name="Sreeshan A."/>
            <person name="Augustine A."/>
        </authorList>
    </citation>
    <scope>NUCLEOTIDE SEQUENCE</scope>
    <source>
        <tissue evidence="2">Leaf</tissue>
    </source>
</reference>
<evidence type="ECO:0000313" key="2">
    <source>
        <dbReference type="EMBL" id="MBW95338.1"/>
    </source>
</evidence>
<name>A0A2P2JPD5_RHIMU</name>
<keyword evidence="1" id="KW-0472">Membrane</keyword>
<feature type="transmembrane region" description="Helical" evidence="1">
    <location>
        <begin position="7"/>
        <end position="28"/>
    </location>
</feature>
<feature type="transmembrane region" description="Helical" evidence="1">
    <location>
        <begin position="48"/>
        <end position="70"/>
    </location>
</feature>
<sequence length="74" mass="8328">MLSFPFTIVYFVAGIRLATHLAACLISWNRMMFPPVLLPLDNESSASSLSVLFNIVFCFLSHNVKLLVLLHFSI</sequence>
<protein>
    <submittedName>
        <fullName evidence="2">Uncharacterized protein</fullName>
    </submittedName>
</protein>